<comment type="caution">
    <text evidence="2">The sequence shown here is derived from an EMBL/GenBank/DDBJ whole genome shotgun (WGS) entry which is preliminary data.</text>
</comment>
<feature type="region of interest" description="Disordered" evidence="1">
    <location>
        <begin position="84"/>
        <end position="138"/>
    </location>
</feature>
<dbReference type="AlphaFoldDB" id="A0ABD6BG32"/>
<protein>
    <submittedName>
        <fullName evidence="2">Uncharacterized protein</fullName>
    </submittedName>
</protein>
<proteinExistence type="predicted"/>
<feature type="compositionally biased region" description="Low complexity" evidence="1">
    <location>
        <begin position="93"/>
        <end position="102"/>
    </location>
</feature>
<feature type="compositionally biased region" description="Low complexity" evidence="1">
    <location>
        <begin position="119"/>
        <end position="138"/>
    </location>
</feature>
<evidence type="ECO:0000313" key="3">
    <source>
        <dbReference type="Proteomes" id="UP001597076"/>
    </source>
</evidence>
<reference evidence="2 3" key="1">
    <citation type="journal article" date="2019" name="Int. J. Syst. Evol. Microbiol.">
        <title>The Global Catalogue of Microorganisms (GCM) 10K type strain sequencing project: providing services to taxonomists for standard genome sequencing and annotation.</title>
        <authorList>
            <consortium name="The Broad Institute Genomics Platform"/>
            <consortium name="The Broad Institute Genome Sequencing Center for Infectious Disease"/>
            <person name="Wu L."/>
            <person name="Ma J."/>
        </authorList>
    </citation>
    <scope>NUCLEOTIDE SEQUENCE [LARGE SCALE GENOMIC DNA]</scope>
    <source>
        <strain evidence="2 3">CGMCC 1.12230</strain>
    </source>
</reference>
<organism evidence="2 3">
    <name type="scientific">Haloarchaeobius amylolyticus</name>
    <dbReference type="NCBI Taxonomy" id="1198296"/>
    <lineage>
        <taxon>Archaea</taxon>
        <taxon>Methanobacteriati</taxon>
        <taxon>Methanobacteriota</taxon>
        <taxon>Stenosarchaea group</taxon>
        <taxon>Halobacteria</taxon>
        <taxon>Halobacteriales</taxon>
        <taxon>Halorubellaceae</taxon>
        <taxon>Haloarchaeobius</taxon>
    </lineage>
</organism>
<dbReference type="RefSeq" id="WP_390286158.1">
    <property type="nucleotide sequence ID" value="NZ_JBHUDI010000004.1"/>
</dbReference>
<evidence type="ECO:0000256" key="1">
    <source>
        <dbReference type="SAM" id="MobiDB-lite"/>
    </source>
</evidence>
<dbReference type="Proteomes" id="UP001597076">
    <property type="component" value="Unassembled WGS sequence"/>
</dbReference>
<name>A0ABD6BG32_9EURY</name>
<dbReference type="EMBL" id="JBHUDI010000004">
    <property type="protein sequence ID" value="MFD1563516.1"/>
    <property type="molecule type" value="Genomic_DNA"/>
</dbReference>
<gene>
    <name evidence="2" type="ORF">ACFR99_08135</name>
</gene>
<sequence>MSDDYYTKADFADDLDESRFDRRPDEETVETVVSNVEDRNISVHVADDGEAAREQIPDGVAVMDGHFTTLEEIGFTDGLEAAEGFERSTTGWPPSSASASSPIRSRTPVQKRCAGRAASSTNSSPWSTSGSTIGPSSY</sequence>
<keyword evidence="3" id="KW-1185">Reference proteome</keyword>
<accession>A0ABD6BG32</accession>
<evidence type="ECO:0000313" key="2">
    <source>
        <dbReference type="EMBL" id="MFD1563516.1"/>
    </source>
</evidence>